<accession>A0A151IMQ2</accession>
<dbReference type="STRING" id="456900.A0A151IMQ2"/>
<evidence type="ECO:0000313" key="2">
    <source>
        <dbReference type="Proteomes" id="UP000078542"/>
    </source>
</evidence>
<evidence type="ECO:0000313" key="1">
    <source>
        <dbReference type="EMBL" id="KYN06211.1"/>
    </source>
</evidence>
<organism evidence="1 2">
    <name type="scientific">Cyphomyrmex costatus</name>
    <dbReference type="NCBI Taxonomy" id="456900"/>
    <lineage>
        <taxon>Eukaryota</taxon>
        <taxon>Metazoa</taxon>
        <taxon>Ecdysozoa</taxon>
        <taxon>Arthropoda</taxon>
        <taxon>Hexapoda</taxon>
        <taxon>Insecta</taxon>
        <taxon>Pterygota</taxon>
        <taxon>Neoptera</taxon>
        <taxon>Endopterygota</taxon>
        <taxon>Hymenoptera</taxon>
        <taxon>Apocrita</taxon>
        <taxon>Aculeata</taxon>
        <taxon>Formicoidea</taxon>
        <taxon>Formicidae</taxon>
        <taxon>Myrmicinae</taxon>
        <taxon>Cyphomyrmex</taxon>
    </lineage>
</organism>
<reference evidence="1 2" key="1">
    <citation type="submission" date="2016-03" db="EMBL/GenBank/DDBJ databases">
        <title>Cyphomyrmex costatus WGS genome.</title>
        <authorList>
            <person name="Nygaard S."/>
            <person name="Hu H."/>
            <person name="Boomsma J."/>
            <person name="Zhang G."/>
        </authorList>
    </citation>
    <scope>NUCLEOTIDE SEQUENCE [LARGE SCALE GENOMIC DNA]</scope>
    <source>
        <strain evidence="1">MS0001</strain>
        <tissue evidence="1">Whole body</tissue>
    </source>
</reference>
<sequence length="53" mass="5932">MNIAPTSDEENPFDAFLTLHNDNGHDDDLFAIINPPIIDGIQIINHVLIVNYT</sequence>
<name>A0A151IMQ2_9HYME</name>
<dbReference type="AlphaFoldDB" id="A0A151IMQ2"/>
<dbReference type="Proteomes" id="UP000078542">
    <property type="component" value="Unassembled WGS sequence"/>
</dbReference>
<protein>
    <submittedName>
        <fullName evidence="1">Uncharacterized protein</fullName>
    </submittedName>
</protein>
<proteinExistence type="predicted"/>
<dbReference type="EMBL" id="KQ977028">
    <property type="protein sequence ID" value="KYN06211.1"/>
    <property type="molecule type" value="Genomic_DNA"/>
</dbReference>
<gene>
    <name evidence="1" type="ORF">ALC62_02850</name>
</gene>
<keyword evidence="2" id="KW-1185">Reference proteome</keyword>